<name>A0A0D3J691_EMIH1</name>
<evidence type="ECO:0000313" key="3">
    <source>
        <dbReference type="EnsemblProtists" id="EOD19026"/>
    </source>
</evidence>
<dbReference type="PANTHER" id="PTHR28583:SF1">
    <property type="entry name" value="ACID CERAMIDASE"/>
    <property type="match status" value="1"/>
</dbReference>
<dbReference type="HOGENOM" id="CLU_054401_0_0_1"/>
<organism evidence="3 4">
    <name type="scientific">Emiliania huxleyi (strain CCMP1516)</name>
    <dbReference type="NCBI Taxonomy" id="280463"/>
    <lineage>
        <taxon>Eukaryota</taxon>
        <taxon>Haptista</taxon>
        <taxon>Haptophyta</taxon>
        <taxon>Prymnesiophyceae</taxon>
        <taxon>Isochrysidales</taxon>
        <taxon>Noelaerhabdaceae</taxon>
        <taxon>Emiliania</taxon>
    </lineage>
</organism>
<feature type="signal peptide" evidence="2">
    <location>
        <begin position="1"/>
        <end position="17"/>
    </location>
</feature>
<dbReference type="AlphaFoldDB" id="A0A0D3J691"/>
<dbReference type="Proteomes" id="UP000013827">
    <property type="component" value="Unassembled WGS sequence"/>
</dbReference>
<reference evidence="4" key="1">
    <citation type="journal article" date="2013" name="Nature">
        <title>Pan genome of the phytoplankton Emiliania underpins its global distribution.</title>
        <authorList>
            <person name="Read B.A."/>
            <person name="Kegel J."/>
            <person name="Klute M.J."/>
            <person name="Kuo A."/>
            <person name="Lefebvre S.C."/>
            <person name="Maumus F."/>
            <person name="Mayer C."/>
            <person name="Miller J."/>
            <person name="Monier A."/>
            <person name="Salamov A."/>
            <person name="Young J."/>
            <person name="Aguilar M."/>
            <person name="Claverie J.M."/>
            <person name="Frickenhaus S."/>
            <person name="Gonzalez K."/>
            <person name="Herman E.K."/>
            <person name="Lin Y.C."/>
            <person name="Napier J."/>
            <person name="Ogata H."/>
            <person name="Sarno A.F."/>
            <person name="Shmutz J."/>
            <person name="Schroeder D."/>
            <person name="de Vargas C."/>
            <person name="Verret F."/>
            <person name="von Dassow P."/>
            <person name="Valentin K."/>
            <person name="Van de Peer Y."/>
            <person name="Wheeler G."/>
            <person name="Dacks J.B."/>
            <person name="Delwiche C.F."/>
            <person name="Dyhrman S.T."/>
            <person name="Glockner G."/>
            <person name="John U."/>
            <person name="Richards T."/>
            <person name="Worden A.Z."/>
            <person name="Zhang X."/>
            <person name="Grigoriev I.V."/>
            <person name="Allen A.E."/>
            <person name="Bidle K."/>
            <person name="Borodovsky M."/>
            <person name="Bowler C."/>
            <person name="Brownlee C."/>
            <person name="Cock J.M."/>
            <person name="Elias M."/>
            <person name="Gladyshev V.N."/>
            <person name="Groth M."/>
            <person name="Guda C."/>
            <person name="Hadaegh A."/>
            <person name="Iglesias-Rodriguez M.D."/>
            <person name="Jenkins J."/>
            <person name="Jones B.M."/>
            <person name="Lawson T."/>
            <person name="Leese F."/>
            <person name="Lindquist E."/>
            <person name="Lobanov A."/>
            <person name="Lomsadze A."/>
            <person name="Malik S.B."/>
            <person name="Marsh M.E."/>
            <person name="Mackinder L."/>
            <person name="Mock T."/>
            <person name="Mueller-Roeber B."/>
            <person name="Pagarete A."/>
            <person name="Parker M."/>
            <person name="Probert I."/>
            <person name="Quesneville H."/>
            <person name="Raines C."/>
            <person name="Rensing S.A."/>
            <person name="Riano-Pachon D.M."/>
            <person name="Richier S."/>
            <person name="Rokitta S."/>
            <person name="Shiraiwa Y."/>
            <person name="Soanes D.M."/>
            <person name="van der Giezen M."/>
            <person name="Wahlund T.M."/>
            <person name="Williams B."/>
            <person name="Wilson W."/>
            <person name="Wolfe G."/>
            <person name="Wurch L.L."/>
        </authorList>
    </citation>
    <scope>NUCLEOTIDE SEQUENCE</scope>
</reference>
<dbReference type="EnsemblProtists" id="EOD19026">
    <property type="protein sequence ID" value="EOD19026"/>
    <property type="gene ID" value="EMIHUDRAFT_445028"/>
</dbReference>
<protein>
    <recommendedName>
        <fullName evidence="1">ceramidase</fullName>
        <ecNumber evidence="1">3.5.1.23</ecNumber>
    </recommendedName>
</protein>
<evidence type="ECO:0000256" key="1">
    <source>
        <dbReference type="ARBA" id="ARBA00011891"/>
    </source>
</evidence>
<dbReference type="GO" id="GO:0017040">
    <property type="term" value="F:N-acylsphingosine amidohydrolase activity"/>
    <property type="evidence" value="ECO:0007669"/>
    <property type="project" value="UniProtKB-EC"/>
</dbReference>
<keyword evidence="2" id="KW-0732">Signal</keyword>
<dbReference type="KEGG" id="ehx:EMIHUDRAFT_445028"/>
<reference evidence="3" key="2">
    <citation type="submission" date="2024-10" db="UniProtKB">
        <authorList>
            <consortium name="EnsemblProtists"/>
        </authorList>
    </citation>
    <scope>IDENTIFICATION</scope>
</reference>
<keyword evidence="4" id="KW-1185">Reference proteome</keyword>
<dbReference type="GeneID" id="17264582"/>
<sequence>MRLLLALLSLTLADVAAERRSVPTYTIDLDLPPEERFKVLVRPGTGLNATVWKFWTKYFVGDPLLKDALFALVAARGHEAPELQAEISGMAAASGLPPAFVQGIQMLYEIQTLMVPIVNFSQPRLSSDGIGWEGANRTFHEPLPKKWEGLGRFPRAPFCTGIIATNQADGSVYHARNLDFFFTELMAELVYTGVFTRGGKELYRAQMIAGYAGMITGMRRGPDGYALERNTRYADHWGGNKEMLAHLLSGRLLNGWVLRQTLEACATYACAVGRLTSSPYASTEYAVISGVRKGTILARNPDGVAHTQTLGRHNYLQPPEYILITNFDFFFHDVRELFDPTGGHILGTPRRVAAQRILNATLQAGGNLTGELLFDTLNAKDVLADTIFQAIINVERDLWNVSIPDPASLPHATRGSREVTAAV</sequence>
<dbReference type="PaxDb" id="2903-EOD19026"/>
<feature type="chain" id="PRO_5044291340" description="ceramidase" evidence="2">
    <location>
        <begin position="18"/>
        <end position="423"/>
    </location>
</feature>
<dbReference type="EC" id="3.5.1.23" evidence="1"/>
<accession>A0A0D3J691</accession>
<dbReference type="OMA" id="NFDFFFH"/>
<dbReference type="PANTHER" id="PTHR28583">
    <property type="entry name" value="ACID AMIDASE"/>
    <property type="match status" value="1"/>
</dbReference>
<proteinExistence type="predicted"/>
<dbReference type="RefSeq" id="XP_005771455.1">
    <property type="nucleotide sequence ID" value="XM_005771398.1"/>
</dbReference>
<evidence type="ECO:0000313" key="4">
    <source>
        <dbReference type="Proteomes" id="UP000013827"/>
    </source>
</evidence>
<evidence type="ECO:0000256" key="2">
    <source>
        <dbReference type="SAM" id="SignalP"/>
    </source>
</evidence>